<dbReference type="PANTHER" id="PTHR24320:SF272">
    <property type="entry name" value="NAD(P)-BINDING ROSSMANN-FOLD SUPERFAMILY PROTEIN"/>
    <property type="match status" value="1"/>
</dbReference>
<evidence type="ECO:0000256" key="2">
    <source>
        <dbReference type="ARBA" id="ARBA00023002"/>
    </source>
</evidence>
<evidence type="ECO:0000313" key="4">
    <source>
        <dbReference type="EMBL" id="KAH7324467.1"/>
    </source>
</evidence>
<dbReference type="AlphaFoldDB" id="A0A8K0WTT2"/>
<dbReference type="InterPro" id="IPR036291">
    <property type="entry name" value="NAD(P)-bd_dom_sf"/>
</dbReference>
<feature type="region of interest" description="Disordered" evidence="3">
    <location>
        <begin position="1"/>
        <end position="21"/>
    </location>
</feature>
<organism evidence="4 5">
    <name type="scientific">Stachybotrys elegans</name>
    <dbReference type="NCBI Taxonomy" id="80388"/>
    <lineage>
        <taxon>Eukaryota</taxon>
        <taxon>Fungi</taxon>
        <taxon>Dikarya</taxon>
        <taxon>Ascomycota</taxon>
        <taxon>Pezizomycotina</taxon>
        <taxon>Sordariomycetes</taxon>
        <taxon>Hypocreomycetidae</taxon>
        <taxon>Hypocreales</taxon>
        <taxon>Stachybotryaceae</taxon>
        <taxon>Stachybotrys</taxon>
    </lineage>
</organism>
<comment type="similarity">
    <text evidence="1">Belongs to the short-chain dehydrogenases/reductases (SDR) family.</text>
</comment>
<evidence type="ECO:0000256" key="1">
    <source>
        <dbReference type="ARBA" id="ARBA00006484"/>
    </source>
</evidence>
<dbReference type="SUPFAM" id="SSF51735">
    <property type="entry name" value="NAD(P)-binding Rossmann-fold domains"/>
    <property type="match status" value="1"/>
</dbReference>
<proteinExistence type="inferred from homology"/>
<accession>A0A8K0WTT2</accession>
<sequence>MATRYAKVHETPAGPGDARPTASQILQDEGLAGKWQERVVMITGCSSGLGVETARVLSTTGCTLYLTARDLDKAKTALGDLAQSDRVHLLELDLNSLASVRACAAEFNKRSSKLNVLIENAGVMMAPEGRTVDGFETHFGINHLAHLLLFELLKPTLLASSTAEFNSRVIILASIGHRSAEVNFEDLNYAENYHPWMGYGASKTANVWTASQIERLYGPQGLHAWSIQPGPTATGLYKHVSEAEVAASASDPALGRIFKTLEQGAATTVWGATAAALEGQGGKYLEDCQISKQWDPSGGQWAPGSAPWAYDEEKMAKLWAKSLELVGL</sequence>
<dbReference type="PRINTS" id="PR00081">
    <property type="entry name" value="GDHRDH"/>
</dbReference>
<name>A0A8K0WTT2_9HYPO</name>
<dbReference type="InterPro" id="IPR002347">
    <property type="entry name" value="SDR_fam"/>
</dbReference>
<dbReference type="GO" id="GO:0016491">
    <property type="term" value="F:oxidoreductase activity"/>
    <property type="evidence" value="ECO:0007669"/>
    <property type="project" value="UniProtKB-KW"/>
</dbReference>
<reference evidence="4" key="1">
    <citation type="journal article" date="2021" name="Nat. Commun.">
        <title>Genetic determinants of endophytism in the Arabidopsis root mycobiome.</title>
        <authorList>
            <person name="Mesny F."/>
            <person name="Miyauchi S."/>
            <person name="Thiergart T."/>
            <person name="Pickel B."/>
            <person name="Atanasova L."/>
            <person name="Karlsson M."/>
            <person name="Huettel B."/>
            <person name="Barry K.W."/>
            <person name="Haridas S."/>
            <person name="Chen C."/>
            <person name="Bauer D."/>
            <person name="Andreopoulos W."/>
            <person name="Pangilinan J."/>
            <person name="LaButti K."/>
            <person name="Riley R."/>
            <person name="Lipzen A."/>
            <person name="Clum A."/>
            <person name="Drula E."/>
            <person name="Henrissat B."/>
            <person name="Kohler A."/>
            <person name="Grigoriev I.V."/>
            <person name="Martin F.M."/>
            <person name="Hacquard S."/>
        </authorList>
    </citation>
    <scope>NUCLEOTIDE SEQUENCE</scope>
    <source>
        <strain evidence="4">MPI-CAGE-CH-0235</strain>
    </source>
</reference>
<dbReference type="Pfam" id="PF00106">
    <property type="entry name" value="adh_short"/>
    <property type="match status" value="1"/>
</dbReference>
<dbReference type="EMBL" id="JAGPNK010000003">
    <property type="protein sequence ID" value="KAH7324467.1"/>
    <property type="molecule type" value="Genomic_DNA"/>
</dbReference>
<dbReference type="PANTHER" id="PTHR24320">
    <property type="entry name" value="RETINOL DEHYDROGENASE"/>
    <property type="match status" value="1"/>
</dbReference>
<dbReference type="Proteomes" id="UP000813444">
    <property type="component" value="Unassembled WGS sequence"/>
</dbReference>
<keyword evidence="5" id="KW-1185">Reference proteome</keyword>
<protein>
    <submittedName>
        <fullName evidence="4">Uncharacterized protein</fullName>
    </submittedName>
</protein>
<gene>
    <name evidence="4" type="ORF">B0I35DRAFT_449423</name>
</gene>
<evidence type="ECO:0000313" key="5">
    <source>
        <dbReference type="Proteomes" id="UP000813444"/>
    </source>
</evidence>
<dbReference type="OrthoDB" id="191139at2759"/>
<evidence type="ECO:0000256" key="3">
    <source>
        <dbReference type="SAM" id="MobiDB-lite"/>
    </source>
</evidence>
<keyword evidence="2" id="KW-0560">Oxidoreductase</keyword>
<comment type="caution">
    <text evidence="4">The sequence shown here is derived from an EMBL/GenBank/DDBJ whole genome shotgun (WGS) entry which is preliminary data.</text>
</comment>
<dbReference type="Gene3D" id="3.40.50.720">
    <property type="entry name" value="NAD(P)-binding Rossmann-like Domain"/>
    <property type="match status" value="1"/>
</dbReference>